<gene>
    <name evidence="2" type="ORF">ARMOST_12958</name>
</gene>
<dbReference type="OMA" id="IIWRAFM"/>
<reference evidence="3" key="1">
    <citation type="journal article" date="2017" name="Nat. Ecol. Evol.">
        <title>Genome expansion and lineage-specific genetic innovations in the forest pathogenic fungi Armillaria.</title>
        <authorList>
            <person name="Sipos G."/>
            <person name="Prasanna A.N."/>
            <person name="Walter M.C."/>
            <person name="O'Connor E."/>
            <person name="Balint B."/>
            <person name="Krizsan K."/>
            <person name="Kiss B."/>
            <person name="Hess J."/>
            <person name="Varga T."/>
            <person name="Slot J."/>
            <person name="Riley R."/>
            <person name="Boka B."/>
            <person name="Rigling D."/>
            <person name="Barry K."/>
            <person name="Lee J."/>
            <person name="Mihaltcheva S."/>
            <person name="LaButti K."/>
            <person name="Lipzen A."/>
            <person name="Waldron R."/>
            <person name="Moloney N.M."/>
            <person name="Sperisen C."/>
            <person name="Kredics L."/>
            <person name="Vagvoelgyi C."/>
            <person name="Patrignani A."/>
            <person name="Fitzpatrick D."/>
            <person name="Nagy I."/>
            <person name="Doyle S."/>
            <person name="Anderson J.B."/>
            <person name="Grigoriev I.V."/>
            <person name="Gueldener U."/>
            <person name="Muensterkoetter M."/>
            <person name="Nagy L.G."/>
        </authorList>
    </citation>
    <scope>NUCLEOTIDE SEQUENCE [LARGE SCALE GENOMIC DNA]</scope>
    <source>
        <strain evidence="3">C18/9</strain>
    </source>
</reference>
<dbReference type="Proteomes" id="UP000219338">
    <property type="component" value="Unassembled WGS sequence"/>
</dbReference>
<feature type="chain" id="PRO_5012425000" evidence="1">
    <location>
        <begin position="24"/>
        <end position="65"/>
    </location>
</feature>
<protein>
    <submittedName>
        <fullName evidence="2">Uncharacterized protein</fullName>
    </submittedName>
</protein>
<keyword evidence="1" id="KW-0732">Signal</keyword>
<dbReference type="EMBL" id="FUEG01000011">
    <property type="protein sequence ID" value="SJL09578.1"/>
    <property type="molecule type" value="Genomic_DNA"/>
</dbReference>
<evidence type="ECO:0000313" key="3">
    <source>
        <dbReference type="Proteomes" id="UP000219338"/>
    </source>
</evidence>
<evidence type="ECO:0000313" key="2">
    <source>
        <dbReference type="EMBL" id="SJL09578.1"/>
    </source>
</evidence>
<sequence>MQSKIIWRAFMLVGAFAPVIVSSSPVPLRAGAESHSLVRVDFARILVDDVDVSFRILLRAILKLR</sequence>
<name>A0A284RLE0_ARMOS</name>
<organism evidence="2 3">
    <name type="scientific">Armillaria ostoyae</name>
    <name type="common">Armillaria root rot fungus</name>
    <dbReference type="NCBI Taxonomy" id="47428"/>
    <lineage>
        <taxon>Eukaryota</taxon>
        <taxon>Fungi</taxon>
        <taxon>Dikarya</taxon>
        <taxon>Basidiomycota</taxon>
        <taxon>Agaricomycotina</taxon>
        <taxon>Agaricomycetes</taxon>
        <taxon>Agaricomycetidae</taxon>
        <taxon>Agaricales</taxon>
        <taxon>Marasmiineae</taxon>
        <taxon>Physalacriaceae</taxon>
        <taxon>Armillaria</taxon>
    </lineage>
</organism>
<dbReference type="OrthoDB" id="10300427at2759"/>
<proteinExistence type="predicted"/>
<dbReference type="AlphaFoldDB" id="A0A284RLE0"/>
<evidence type="ECO:0000256" key="1">
    <source>
        <dbReference type="SAM" id="SignalP"/>
    </source>
</evidence>
<feature type="signal peptide" evidence="1">
    <location>
        <begin position="1"/>
        <end position="23"/>
    </location>
</feature>
<keyword evidence="3" id="KW-1185">Reference proteome</keyword>
<accession>A0A284RLE0</accession>